<proteinExistence type="predicted"/>
<evidence type="ECO:0000313" key="3">
    <source>
        <dbReference type="Proteomes" id="UP001157161"/>
    </source>
</evidence>
<evidence type="ECO:0000313" key="2">
    <source>
        <dbReference type="EMBL" id="GMA30425.1"/>
    </source>
</evidence>
<organism evidence="2 3">
    <name type="scientific">Litorihabitans aurantiacus</name>
    <dbReference type="NCBI Taxonomy" id="1930061"/>
    <lineage>
        <taxon>Bacteria</taxon>
        <taxon>Bacillati</taxon>
        <taxon>Actinomycetota</taxon>
        <taxon>Actinomycetes</taxon>
        <taxon>Micrococcales</taxon>
        <taxon>Beutenbergiaceae</taxon>
        <taxon>Litorihabitans</taxon>
    </lineage>
</organism>
<protein>
    <submittedName>
        <fullName evidence="2">Uncharacterized protein</fullName>
    </submittedName>
</protein>
<comment type="caution">
    <text evidence="2">The sequence shown here is derived from an EMBL/GenBank/DDBJ whole genome shotgun (WGS) entry which is preliminary data.</text>
</comment>
<dbReference type="Proteomes" id="UP001157161">
    <property type="component" value="Unassembled WGS sequence"/>
</dbReference>
<reference evidence="2" key="2">
    <citation type="submission" date="2023-02" db="EMBL/GenBank/DDBJ databases">
        <authorList>
            <person name="Sun Q."/>
            <person name="Mori K."/>
        </authorList>
    </citation>
    <scope>NUCLEOTIDE SEQUENCE</scope>
    <source>
        <strain evidence="2">NBRC 112290</strain>
    </source>
</reference>
<evidence type="ECO:0000256" key="1">
    <source>
        <dbReference type="SAM" id="MobiDB-lite"/>
    </source>
</evidence>
<dbReference type="EMBL" id="BSUM01000001">
    <property type="protein sequence ID" value="GMA30425.1"/>
    <property type="molecule type" value="Genomic_DNA"/>
</dbReference>
<name>A0AA37US80_9MICO</name>
<reference evidence="2" key="1">
    <citation type="journal article" date="2014" name="Int. J. Syst. Evol. Microbiol.">
        <title>Complete genome sequence of Corynebacterium casei LMG S-19264T (=DSM 44701T), isolated from a smear-ripened cheese.</title>
        <authorList>
            <consortium name="US DOE Joint Genome Institute (JGI-PGF)"/>
            <person name="Walter F."/>
            <person name="Albersmeier A."/>
            <person name="Kalinowski J."/>
            <person name="Ruckert C."/>
        </authorList>
    </citation>
    <scope>NUCLEOTIDE SEQUENCE</scope>
    <source>
        <strain evidence="2">NBRC 112290</strain>
    </source>
</reference>
<dbReference type="AlphaFoldDB" id="A0AA37US80"/>
<gene>
    <name evidence="2" type="ORF">GCM10025875_04170</name>
</gene>
<feature type="compositionally biased region" description="Basic and acidic residues" evidence="1">
    <location>
        <begin position="92"/>
        <end position="102"/>
    </location>
</feature>
<feature type="region of interest" description="Disordered" evidence="1">
    <location>
        <begin position="67"/>
        <end position="108"/>
    </location>
</feature>
<keyword evidence="3" id="KW-1185">Reference proteome</keyword>
<sequence length="108" mass="12060">MRAPDECDKFLSRLARMIDLDDVNPPSADGYSRYRRICDCPDGSGHLEEDLMRLSLAQVYALSTPEGLRRNGATPEECSDRRTIGAGIGGRRGRDGARDGARHERRRV</sequence>
<accession>A0AA37US80</accession>